<name>D1Z2U7_METPS</name>
<gene>
    <name evidence="1" type="ordered locus">MCP_2947</name>
</gene>
<reference evidence="1 2" key="1">
    <citation type="journal article" date="2007" name="Appl. Environ. Microbiol.">
        <title>Isolation of key methanogens for global methane emission from rice paddy fields: a novel isolate affiliated with the clone cluster rice cluster I.</title>
        <authorList>
            <person name="Sakai S."/>
            <person name="Imachi H."/>
            <person name="Sekiguchi Y."/>
            <person name="Ohashi A."/>
            <person name="Harada H."/>
            <person name="Kamagata Y."/>
        </authorList>
    </citation>
    <scope>NUCLEOTIDE SEQUENCE [LARGE SCALE GENOMIC DNA]</scope>
    <source>
        <strain evidence="2">DSM 17711 / JCM 13418 / NBRC 101707 / SANAE</strain>
    </source>
</reference>
<dbReference type="STRING" id="304371.MCP_2947"/>
<dbReference type="GeneID" id="8682595"/>
<evidence type="ECO:0008006" key="3">
    <source>
        <dbReference type="Google" id="ProtNLM"/>
    </source>
</evidence>
<dbReference type="InParanoid" id="D1Z2U7"/>
<evidence type="ECO:0000313" key="1">
    <source>
        <dbReference type="EMBL" id="BAI63019.1"/>
    </source>
</evidence>
<evidence type="ECO:0000313" key="2">
    <source>
        <dbReference type="Proteomes" id="UP000001882"/>
    </source>
</evidence>
<proteinExistence type="predicted"/>
<dbReference type="KEGG" id="mpd:MCP_2947"/>
<accession>D1Z2U7</accession>
<protein>
    <recommendedName>
        <fullName evidence="3">MSHA biogenesis protein MshP</fullName>
    </recommendedName>
</protein>
<dbReference type="EMBL" id="AP011532">
    <property type="protein sequence ID" value="BAI63019.1"/>
    <property type="molecule type" value="Genomic_DNA"/>
</dbReference>
<organism evidence="1 2">
    <name type="scientific">Methanocella paludicola (strain DSM 17711 / JCM 13418 / NBRC 101707 / SANAE)</name>
    <dbReference type="NCBI Taxonomy" id="304371"/>
    <lineage>
        <taxon>Archaea</taxon>
        <taxon>Methanobacteriati</taxon>
        <taxon>Methanobacteriota</taxon>
        <taxon>Stenosarchaea group</taxon>
        <taxon>Methanomicrobia</taxon>
        <taxon>Methanocellales</taxon>
        <taxon>Methanocellaceae</taxon>
        <taxon>Methanocella</taxon>
    </lineage>
</organism>
<dbReference type="eggNOG" id="arCOG03360">
    <property type="taxonomic scope" value="Archaea"/>
</dbReference>
<keyword evidence="2" id="KW-1185">Reference proteome</keyword>
<reference evidence="2" key="3">
    <citation type="journal article" date="2011" name="PLoS ONE">
        <title>Genome sequence of a mesophilic hydrogenotrophic methanogen Methanocella paludicola, the first cultivated representative of the order Methanocellales.</title>
        <authorList>
            <person name="Sakai S."/>
            <person name="Takaki Y."/>
            <person name="Shimamura S."/>
            <person name="Sekine M."/>
            <person name="Tajima T."/>
            <person name="Kosugi H."/>
            <person name="Ichikawa N."/>
            <person name="Tasumi E."/>
            <person name="Hiraki A.T."/>
            <person name="Shimizu A."/>
            <person name="Kato Y."/>
            <person name="Nishiko R."/>
            <person name="Mori K."/>
            <person name="Fujita N."/>
            <person name="Imachi H."/>
            <person name="Takai K."/>
        </authorList>
    </citation>
    <scope>NUCLEOTIDE SEQUENCE [LARGE SCALE GENOMIC DNA]</scope>
    <source>
        <strain evidence="2">DSM 17711 / JCM 13418 / NBRC 101707 / SANAE</strain>
    </source>
</reference>
<reference evidence="1 2" key="2">
    <citation type="journal article" date="2008" name="Int. J. Syst. Evol. Microbiol.">
        <title>Methanocella paludicola gen. nov., sp. nov., a methane-producing archaeon, the first isolate of the lineage 'Rice Cluster I', and proposal of the new archaeal order Methanocellales ord. nov.</title>
        <authorList>
            <person name="Sakai S."/>
            <person name="Imachi H."/>
            <person name="Hanada S."/>
            <person name="Ohashi A."/>
            <person name="Harada H."/>
            <person name="Kamagata Y."/>
        </authorList>
    </citation>
    <scope>NUCLEOTIDE SEQUENCE [LARGE SCALE GENOMIC DNA]</scope>
    <source>
        <strain evidence="2">DSM 17711 / JCM 13418 / NBRC 101707 / SANAE</strain>
    </source>
</reference>
<dbReference type="Proteomes" id="UP000001882">
    <property type="component" value="Chromosome"/>
</dbReference>
<dbReference type="RefSeq" id="WP_012901689.1">
    <property type="nucleotide sequence ID" value="NC_013665.1"/>
</dbReference>
<sequence length="138" mass="14691">MLDEKGADFLGMRLVVVLMAAFLLLSVASAYVEAYVEGASRDQARREAFRISSLASAEFASGIPGGSAEISVSVPGCVRHIDFTGNNYSIEFSDGSCEVHAAGCPFIPARLCPGEHRLELKVVDNGTYAVSMEAQDAR</sequence>
<dbReference type="AlphaFoldDB" id="D1Z2U7"/>